<keyword evidence="2" id="KW-0813">Transport</keyword>
<accession>C7N7T9</accession>
<keyword evidence="3" id="KW-1003">Cell membrane</keyword>
<sequence length="337" mass="37938">MIEIKNLKKVWDDGTVTLKDINITIGDGDVYALVGRSGAGKSTLLRCINGLTSYQEGSIKVDGREVKDMSPKELRELRRHAGMIFQQFSLLERATVYDNVALPMKCWKYPKEEQHAKVMELLELVGLADKKDAKPRNLSGGQKQRVAIARALTMETKYLLCDEATSALDPKTTNSILDLLLEINRKTGITIIIVTHQMEVVRKACQRACILEHGVITAEGPVEDIFFDRPDSLLRLLGDERQTLPSDGHNLRISHLVQTPEDGKLLNQMAFDLGYVFPILDGQILDYRGQNVGMFTINVDDEHMPAVSQYLNARDLEWHEIEIHDEASEIIDGREGE</sequence>
<dbReference type="Gene3D" id="3.40.50.300">
    <property type="entry name" value="P-loop containing nucleotide triphosphate hydrolases"/>
    <property type="match status" value="1"/>
</dbReference>
<evidence type="ECO:0000259" key="11">
    <source>
        <dbReference type="PROSITE" id="PS50893"/>
    </source>
</evidence>
<protein>
    <submittedName>
        <fullName evidence="12">ABC-type metal ion transport system, ATPase component</fullName>
    </submittedName>
</protein>
<dbReference type="InterPro" id="IPR017871">
    <property type="entry name" value="ABC_transporter-like_CS"/>
</dbReference>
<dbReference type="PROSITE" id="PS00211">
    <property type="entry name" value="ABC_TRANSPORTER_1"/>
    <property type="match status" value="1"/>
</dbReference>
<evidence type="ECO:0000256" key="9">
    <source>
        <dbReference type="ARBA" id="ARBA00054718"/>
    </source>
</evidence>
<comment type="similarity">
    <text evidence="1">Belongs to the ABC transporter superfamily.</text>
</comment>
<organism evidence="12 13">
    <name type="scientific">Slackia heliotrinireducens (strain ATCC 29202 / DSM 20476 / NCTC 11029 / RHS 1)</name>
    <name type="common">Peptococcus heliotrinreducens</name>
    <dbReference type="NCBI Taxonomy" id="471855"/>
    <lineage>
        <taxon>Bacteria</taxon>
        <taxon>Bacillati</taxon>
        <taxon>Actinomycetota</taxon>
        <taxon>Coriobacteriia</taxon>
        <taxon>Eggerthellales</taxon>
        <taxon>Eggerthellaceae</taxon>
        <taxon>Slackia</taxon>
    </lineage>
</organism>
<dbReference type="AlphaFoldDB" id="C7N7T9"/>
<dbReference type="InterPro" id="IPR027417">
    <property type="entry name" value="P-loop_NTPase"/>
</dbReference>
<keyword evidence="5" id="KW-0067">ATP-binding</keyword>
<evidence type="ECO:0000256" key="1">
    <source>
        <dbReference type="ARBA" id="ARBA00005417"/>
    </source>
</evidence>
<evidence type="ECO:0000313" key="13">
    <source>
        <dbReference type="Proteomes" id="UP000002026"/>
    </source>
</evidence>
<comment type="subunit">
    <text evidence="10">Homodimer. Forms a membrane-associated complex with FtsX.</text>
</comment>
<dbReference type="CDD" id="cd03258">
    <property type="entry name" value="ABC_MetN_methionine_transporter"/>
    <property type="match status" value="1"/>
</dbReference>
<dbReference type="Pfam" id="PF09383">
    <property type="entry name" value="NIL"/>
    <property type="match status" value="1"/>
</dbReference>
<dbReference type="SUPFAM" id="SSF52540">
    <property type="entry name" value="P-loop containing nucleoside triphosphate hydrolases"/>
    <property type="match status" value="1"/>
</dbReference>
<dbReference type="GO" id="GO:0006865">
    <property type="term" value="P:amino acid transport"/>
    <property type="evidence" value="ECO:0007669"/>
    <property type="project" value="UniProtKB-KW"/>
</dbReference>
<feature type="domain" description="ABC transporter" evidence="11">
    <location>
        <begin position="2"/>
        <end position="238"/>
    </location>
</feature>
<dbReference type="PROSITE" id="PS50893">
    <property type="entry name" value="ABC_TRANSPORTER_2"/>
    <property type="match status" value="1"/>
</dbReference>
<dbReference type="HOGENOM" id="CLU_000604_1_3_11"/>
<dbReference type="Proteomes" id="UP000002026">
    <property type="component" value="Chromosome"/>
</dbReference>
<dbReference type="GO" id="GO:0016887">
    <property type="term" value="F:ATP hydrolysis activity"/>
    <property type="evidence" value="ECO:0007669"/>
    <property type="project" value="InterPro"/>
</dbReference>
<dbReference type="InterPro" id="IPR003593">
    <property type="entry name" value="AAA+_ATPase"/>
</dbReference>
<evidence type="ECO:0000256" key="2">
    <source>
        <dbReference type="ARBA" id="ARBA00022448"/>
    </source>
</evidence>
<evidence type="ECO:0000313" key="12">
    <source>
        <dbReference type="EMBL" id="ACV22974.1"/>
    </source>
</evidence>
<evidence type="ECO:0000256" key="3">
    <source>
        <dbReference type="ARBA" id="ARBA00022475"/>
    </source>
</evidence>
<comment type="function">
    <text evidence="9">Part of the ABC transporter FtsEX involved in cellular division. Has ATPase activity.</text>
</comment>
<gene>
    <name evidence="12" type="ordered locus">Shel_19590</name>
</gene>
<dbReference type="PANTHER" id="PTHR43166">
    <property type="entry name" value="AMINO ACID IMPORT ATP-BINDING PROTEIN"/>
    <property type="match status" value="1"/>
</dbReference>
<reference evidence="12 13" key="1">
    <citation type="journal article" date="2009" name="Stand. Genomic Sci.">
        <title>Complete genome sequence of Slackia heliotrinireducens type strain (RHS 1).</title>
        <authorList>
            <person name="Pukall R."/>
            <person name="Lapidus A."/>
            <person name="Nolan M."/>
            <person name="Copeland A."/>
            <person name="Glavina Del Rio T."/>
            <person name="Lucas S."/>
            <person name="Chen F."/>
            <person name="Tice H."/>
            <person name="Cheng J.F."/>
            <person name="Chertkov O."/>
            <person name="Bruce D."/>
            <person name="Goodwin L."/>
            <person name="Kuske C."/>
            <person name="Brettin T."/>
            <person name="Detter J.C."/>
            <person name="Han C."/>
            <person name="Pitluck S."/>
            <person name="Pati A."/>
            <person name="Mavrommatis K."/>
            <person name="Ivanova N."/>
            <person name="Ovchinnikova G."/>
            <person name="Chen A."/>
            <person name="Palaniappan K."/>
            <person name="Schneider S."/>
            <person name="Rohde M."/>
            <person name="Chain P."/>
            <person name="D'haeseleer P."/>
            <person name="Goker M."/>
            <person name="Bristow J."/>
            <person name="Eisen J.A."/>
            <person name="Markowitz V."/>
            <person name="Kyrpides N.C."/>
            <person name="Klenk H.P."/>
            <person name="Hugenholtz P."/>
        </authorList>
    </citation>
    <scope>NUCLEOTIDE SEQUENCE [LARGE SCALE GENOMIC DNA]</scope>
    <source>
        <strain evidence="13">ATCC 29202 / DSM 20476 / NCTC 11029 / RHS 1</strain>
    </source>
</reference>
<keyword evidence="4" id="KW-0547">Nucleotide-binding</keyword>
<proteinExistence type="inferred from homology"/>
<dbReference type="EMBL" id="CP001684">
    <property type="protein sequence ID" value="ACV22974.1"/>
    <property type="molecule type" value="Genomic_DNA"/>
</dbReference>
<dbReference type="SMART" id="SM00382">
    <property type="entry name" value="AAA"/>
    <property type="match status" value="1"/>
</dbReference>
<evidence type="ECO:0000256" key="10">
    <source>
        <dbReference type="ARBA" id="ARBA00063837"/>
    </source>
</evidence>
<dbReference type="RefSeq" id="WP_012799076.1">
    <property type="nucleotide sequence ID" value="NC_013165.1"/>
</dbReference>
<name>C7N7T9_SLAHD</name>
<dbReference type="KEGG" id="shi:Shel_19590"/>
<evidence type="ECO:0000256" key="7">
    <source>
        <dbReference type="ARBA" id="ARBA00022970"/>
    </source>
</evidence>
<dbReference type="InterPro" id="IPR018449">
    <property type="entry name" value="NIL_domain"/>
</dbReference>
<dbReference type="GO" id="GO:0005524">
    <property type="term" value="F:ATP binding"/>
    <property type="evidence" value="ECO:0007669"/>
    <property type="project" value="UniProtKB-KW"/>
</dbReference>
<dbReference type="STRING" id="471855.Shel_19590"/>
<dbReference type="InterPro" id="IPR050086">
    <property type="entry name" value="MetN_ABC_transporter-like"/>
</dbReference>
<evidence type="ECO:0000256" key="5">
    <source>
        <dbReference type="ARBA" id="ARBA00022840"/>
    </source>
</evidence>
<evidence type="ECO:0000256" key="6">
    <source>
        <dbReference type="ARBA" id="ARBA00022967"/>
    </source>
</evidence>
<evidence type="ECO:0000256" key="8">
    <source>
        <dbReference type="ARBA" id="ARBA00023136"/>
    </source>
</evidence>
<keyword evidence="7" id="KW-0029">Amino-acid transport</keyword>
<dbReference type="FunFam" id="3.40.50.300:FF:000056">
    <property type="entry name" value="Cell division ATP-binding protein FtsE"/>
    <property type="match status" value="1"/>
</dbReference>
<keyword evidence="8" id="KW-0472">Membrane</keyword>
<keyword evidence="13" id="KW-1185">Reference proteome</keyword>
<dbReference type="GO" id="GO:0005886">
    <property type="term" value="C:plasma membrane"/>
    <property type="evidence" value="ECO:0007669"/>
    <property type="project" value="UniProtKB-ARBA"/>
</dbReference>
<dbReference type="eggNOG" id="COG1135">
    <property type="taxonomic scope" value="Bacteria"/>
</dbReference>
<evidence type="ECO:0000256" key="4">
    <source>
        <dbReference type="ARBA" id="ARBA00022741"/>
    </source>
</evidence>
<keyword evidence="6" id="KW-1278">Translocase</keyword>
<dbReference type="InterPro" id="IPR003439">
    <property type="entry name" value="ABC_transporter-like_ATP-bd"/>
</dbReference>
<dbReference type="PANTHER" id="PTHR43166:SF30">
    <property type="entry name" value="METHIONINE IMPORT ATP-BINDING PROTEIN METN"/>
    <property type="match status" value="1"/>
</dbReference>
<dbReference type="InterPro" id="IPR041701">
    <property type="entry name" value="MetN_ABC"/>
</dbReference>
<dbReference type="Pfam" id="PF00005">
    <property type="entry name" value="ABC_tran"/>
    <property type="match status" value="1"/>
</dbReference>